<dbReference type="AlphaFoldDB" id="A0A540W2D1"/>
<comment type="similarity">
    <text evidence="1 4">Belongs to the glycosyl hydrolase 26 family.</text>
</comment>
<evidence type="ECO:0000256" key="5">
    <source>
        <dbReference type="SAM" id="MobiDB-lite"/>
    </source>
</evidence>
<dbReference type="PROSITE" id="PS51764">
    <property type="entry name" value="GH26"/>
    <property type="match status" value="1"/>
</dbReference>
<dbReference type="InterPro" id="IPR017853">
    <property type="entry name" value="GH"/>
</dbReference>
<feature type="region of interest" description="Disordered" evidence="5">
    <location>
        <begin position="1"/>
        <end position="24"/>
    </location>
</feature>
<feature type="active site" description="Nucleophile" evidence="4">
    <location>
        <position position="295"/>
    </location>
</feature>
<keyword evidence="8" id="KW-1185">Reference proteome</keyword>
<dbReference type="InterPro" id="IPR000805">
    <property type="entry name" value="Glyco_hydro_26"/>
</dbReference>
<evidence type="ECO:0000259" key="6">
    <source>
        <dbReference type="PROSITE" id="PS51764"/>
    </source>
</evidence>
<dbReference type="Pfam" id="PF02156">
    <property type="entry name" value="Glyco_hydro_26"/>
    <property type="match status" value="1"/>
</dbReference>
<dbReference type="EMBL" id="VIGB01000003">
    <property type="protein sequence ID" value="TQF03181.1"/>
    <property type="molecule type" value="Genomic_DNA"/>
</dbReference>
<comment type="caution">
    <text evidence="7">The sequence shown here is derived from an EMBL/GenBank/DDBJ whole genome shotgun (WGS) entry which is preliminary data.</text>
</comment>
<dbReference type="RefSeq" id="WP_141633853.1">
    <property type="nucleotide sequence ID" value="NZ_VIGB01000003.1"/>
</dbReference>
<dbReference type="Gene3D" id="3.20.20.80">
    <property type="entry name" value="Glycosidases"/>
    <property type="match status" value="1"/>
</dbReference>
<sequence>MTRTPRTGGQAGTPRTGGQAGMPSTGLPAAARLLLAVVAAALFLSGCAADGSAPIGGGGNGAQPAQTVAGGGSTVVPVQPYDIRPLLNPAKKFFGATFDGVPQNLSPVQQYATKVGRTPTLLEYYLGWGDALQADQTRAVWRDGQLPYIAWEPYKATMAQIAGGSQDAYIVSTAKTLRAINVPVAISLGHEMNGNWYPWGTKQSNAADFVKAWQHVHDVFQDQGVSTVIWVWSPNIVNPAPNVALKPYYPGDGYVDWVGVVGYYALTGAQNFSQLFGPTFSQIRTFTQRPFLLAETGSQPSPRKPGQITELLKTVADQPDVVGFIWFDLNKETDWRVDSSPDTLAAFRAGAANPAYDINLTGLK</sequence>
<evidence type="ECO:0000256" key="2">
    <source>
        <dbReference type="ARBA" id="ARBA00022801"/>
    </source>
</evidence>
<dbReference type="GO" id="GO:0016985">
    <property type="term" value="F:mannan endo-1,4-beta-mannosidase activity"/>
    <property type="evidence" value="ECO:0007669"/>
    <property type="project" value="InterPro"/>
</dbReference>
<name>A0A540W2D1_9ACTN</name>
<evidence type="ECO:0000256" key="3">
    <source>
        <dbReference type="ARBA" id="ARBA00023295"/>
    </source>
</evidence>
<keyword evidence="3 4" id="KW-0326">Glycosidase</keyword>
<feature type="domain" description="GH26" evidence="6">
    <location>
        <begin position="73"/>
        <end position="361"/>
    </location>
</feature>
<dbReference type="PANTHER" id="PTHR40079">
    <property type="entry name" value="MANNAN ENDO-1,4-BETA-MANNOSIDASE E-RELATED"/>
    <property type="match status" value="1"/>
</dbReference>
<keyword evidence="2 4" id="KW-0378">Hydrolase</keyword>
<dbReference type="OrthoDB" id="9816550at2"/>
<protein>
    <submittedName>
        <fullName evidence="7">Beta-mannanase</fullName>
    </submittedName>
</protein>
<evidence type="ECO:0000256" key="1">
    <source>
        <dbReference type="ARBA" id="ARBA00007754"/>
    </source>
</evidence>
<dbReference type="SUPFAM" id="SSF51445">
    <property type="entry name" value="(Trans)glycosidases"/>
    <property type="match status" value="1"/>
</dbReference>
<evidence type="ECO:0000313" key="8">
    <source>
        <dbReference type="Proteomes" id="UP000319103"/>
    </source>
</evidence>
<evidence type="ECO:0000313" key="7">
    <source>
        <dbReference type="EMBL" id="TQF03181.1"/>
    </source>
</evidence>
<feature type="active site" description="Proton donor" evidence="4">
    <location>
        <position position="191"/>
    </location>
</feature>
<accession>A0A540W2D1</accession>
<organism evidence="7 8">
    <name type="scientific">Kitasatospora acidiphila</name>
    <dbReference type="NCBI Taxonomy" id="2567942"/>
    <lineage>
        <taxon>Bacteria</taxon>
        <taxon>Bacillati</taxon>
        <taxon>Actinomycetota</taxon>
        <taxon>Actinomycetes</taxon>
        <taxon>Kitasatosporales</taxon>
        <taxon>Streptomycetaceae</taxon>
        <taxon>Kitasatospora</taxon>
    </lineage>
</organism>
<proteinExistence type="inferred from homology"/>
<dbReference type="InterPro" id="IPR022790">
    <property type="entry name" value="GH26_dom"/>
</dbReference>
<gene>
    <name evidence="7" type="ORF">E6W39_14165</name>
</gene>
<dbReference type="Proteomes" id="UP000319103">
    <property type="component" value="Unassembled WGS sequence"/>
</dbReference>
<dbReference type="GO" id="GO:0006080">
    <property type="term" value="P:substituted mannan metabolic process"/>
    <property type="evidence" value="ECO:0007669"/>
    <property type="project" value="InterPro"/>
</dbReference>
<reference evidence="7 8" key="1">
    <citation type="submission" date="2019-06" db="EMBL/GenBank/DDBJ databases">
        <title>Description of Kitasatospora acidophila sp. nov. isolated from pine grove soil, and reclassification of Streptomyces novaecaesareae to Kitasatospora novaeceasareae comb. nov.</title>
        <authorList>
            <person name="Kim M.J."/>
        </authorList>
    </citation>
    <scope>NUCLEOTIDE SEQUENCE [LARGE SCALE GENOMIC DNA]</scope>
    <source>
        <strain evidence="7 8">MMS16-CNU292</strain>
    </source>
</reference>
<evidence type="ECO:0000256" key="4">
    <source>
        <dbReference type="PROSITE-ProRule" id="PRU01100"/>
    </source>
</evidence>
<dbReference type="PANTHER" id="PTHR40079:SF4">
    <property type="entry name" value="GH26 DOMAIN-CONTAINING PROTEIN-RELATED"/>
    <property type="match status" value="1"/>
</dbReference>